<organism evidence="1">
    <name type="scientific">Magallana gigas</name>
    <name type="common">Pacific oyster</name>
    <name type="synonym">Crassostrea gigas</name>
    <dbReference type="NCBI Taxonomy" id="29159"/>
    <lineage>
        <taxon>Eukaryota</taxon>
        <taxon>Metazoa</taxon>
        <taxon>Spiralia</taxon>
        <taxon>Lophotrochozoa</taxon>
        <taxon>Mollusca</taxon>
        <taxon>Bivalvia</taxon>
        <taxon>Autobranchia</taxon>
        <taxon>Pteriomorphia</taxon>
        <taxon>Ostreida</taxon>
        <taxon>Ostreoidea</taxon>
        <taxon>Ostreidae</taxon>
        <taxon>Magallana</taxon>
    </lineage>
</organism>
<gene>
    <name evidence="1" type="ORF">CGI_10000940</name>
</gene>
<reference evidence="1" key="1">
    <citation type="journal article" date="2012" name="Nature">
        <title>The oyster genome reveals stress adaptation and complexity of shell formation.</title>
        <authorList>
            <person name="Zhang G."/>
            <person name="Fang X."/>
            <person name="Guo X."/>
            <person name="Li L."/>
            <person name="Luo R."/>
            <person name="Xu F."/>
            <person name="Yang P."/>
            <person name="Zhang L."/>
            <person name="Wang X."/>
            <person name="Qi H."/>
            <person name="Xiong Z."/>
            <person name="Que H."/>
            <person name="Xie Y."/>
            <person name="Holland P.W."/>
            <person name="Paps J."/>
            <person name="Zhu Y."/>
            <person name="Wu F."/>
            <person name="Chen Y."/>
            <person name="Wang J."/>
            <person name="Peng C."/>
            <person name="Meng J."/>
            <person name="Yang L."/>
            <person name="Liu J."/>
            <person name="Wen B."/>
            <person name="Zhang N."/>
            <person name="Huang Z."/>
            <person name="Zhu Q."/>
            <person name="Feng Y."/>
            <person name="Mount A."/>
            <person name="Hedgecock D."/>
            <person name="Xu Z."/>
            <person name="Liu Y."/>
            <person name="Domazet-Loso T."/>
            <person name="Du Y."/>
            <person name="Sun X."/>
            <person name="Zhang S."/>
            <person name="Liu B."/>
            <person name="Cheng P."/>
            <person name="Jiang X."/>
            <person name="Li J."/>
            <person name="Fan D."/>
            <person name="Wang W."/>
            <person name="Fu W."/>
            <person name="Wang T."/>
            <person name="Wang B."/>
            <person name="Zhang J."/>
            <person name="Peng Z."/>
            <person name="Li Y."/>
            <person name="Li N."/>
            <person name="Wang J."/>
            <person name="Chen M."/>
            <person name="He Y."/>
            <person name="Tan F."/>
            <person name="Song X."/>
            <person name="Zheng Q."/>
            <person name="Huang R."/>
            <person name="Yang H."/>
            <person name="Du X."/>
            <person name="Chen L."/>
            <person name="Yang M."/>
            <person name="Gaffney P.M."/>
            <person name="Wang S."/>
            <person name="Luo L."/>
            <person name="She Z."/>
            <person name="Ming Y."/>
            <person name="Huang W."/>
            <person name="Zhang S."/>
            <person name="Huang B."/>
            <person name="Zhang Y."/>
            <person name="Qu T."/>
            <person name="Ni P."/>
            <person name="Miao G."/>
            <person name="Wang J."/>
            <person name="Wang Q."/>
            <person name="Steinberg C.E."/>
            <person name="Wang H."/>
            <person name="Li N."/>
            <person name="Qian L."/>
            <person name="Zhang G."/>
            <person name="Li Y."/>
            <person name="Yang H."/>
            <person name="Liu X."/>
            <person name="Wang J."/>
            <person name="Yin Y."/>
            <person name="Wang J."/>
        </authorList>
    </citation>
    <scope>NUCLEOTIDE SEQUENCE [LARGE SCALE GENOMIC DNA]</scope>
    <source>
        <strain evidence="1">05x7-T-G4-1.051#20</strain>
    </source>
</reference>
<proteinExistence type="predicted"/>
<dbReference type="EMBL" id="JH822991">
    <property type="protein sequence ID" value="EKC17386.1"/>
    <property type="molecule type" value="Genomic_DNA"/>
</dbReference>
<dbReference type="AlphaFoldDB" id="K1Q7J7"/>
<dbReference type="HOGENOM" id="CLU_1887721_0_0_1"/>
<sequence>MNKNGYTTPLSDYQSAKLMKELKASYYLNTDSCSQDTDVYLSLEDGWNNDCSKNIELTNLTGQAVVCHISYLCSEVQCCVRADDIRRTFQVELSVDPCSKIMLIKLERLTIKVDLLVFQFGTVHHFSLVGFLKAE</sequence>
<dbReference type="InParanoid" id="K1Q7J7"/>
<protein>
    <submittedName>
        <fullName evidence="1">Uncharacterized protein</fullName>
    </submittedName>
</protein>
<accession>K1Q7J7</accession>
<name>K1Q7J7_MAGGI</name>
<evidence type="ECO:0000313" key="1">
    <source>
        <dbReference type="EMBL" id="EKC17386.1"/>
    </source>
</evidence>